<accession>X1K578</accession>
<name>X1K578_9ZZZZ</name>
<comment type="caution">
    <text evidence="1">The sequence shown here is derived from an EMBL/GenBank/DDBJ whole genome shotgun (WGS) entry which is preliminary data.</text>
</comment>
<sequence length="45" mass="5232">DNRSHTTGISDAIDNVLYKLLGKHIEELSTMEQREIKYIIEEVTK</sequence>
<feature type="non-terminal residue" evidence="1">
    <location>
        <position position="1"/>
    </location>
</feature>
<proteinExistence type="predicted"/>
<dbReference type="AlphaFoldDB" id="X1K578"/>
<evidence type="ECO:0000313" key="1">
    <source>
        <dbReference type="EMBL" id="GAH88795.1"/>
    </source>
</evidence>
<gene>
    <name evidence="1" type="ORF">S03H2_56625</name>
</gene>
<dbReference type="EMBL" id="BARU01036244">
    <property type="protein sequence ID" value="GAH88795.1"/>
    <property type="molecule type" value="Genomic_DNA"/>
</dbReference>
<organism evidence="1">
    <name type="scientific">marine sediment metagenome</name>
    <dbReference type="NCBI Taxonomy" id="412755"/>
    <lineage>
        <taxon>unclassified sequences</taxon>
        <taxon>metagenomes</taxon>
        <taxon>ecological metagenomes</taxon>
    </lineage>
</organism>
<protein>
    <submittedName>
        <fullName evidence="1">Uncharacterized protein</fullName>
    </submittedName>
</protein>
<reference evidence="1" key="1">
    <citation type="journal article" date="2014" name="Front. Microbiol.">
        <title>High frequency of phylogenetically diverse reductive dehalogenase-homologous genes in deep subseafloor sedimentary metagenomes.</title>
        <authorList>
            <person name="Kawai M."/>
            <person name="Futagami T."/>
            <person name="Toyoda A."/>
            <person name="Takaki Y."/>
            <person name="Nishi S."/>
            <person name="Hori S."/>
            <person name="Arai W."/>
            <person name="Tsubouchi T."/>
            <person name="Morono Y."/>
            <person name="Uchiyama I."/>
            <person name="Ito T."/>
            <person name="Fujiyama A."/>
            <person name="Inagaki F."/>
            <person name="Takami H."/>
        </authorList>
    </citation>
    <scope>NUCLEOTIDE SEQUENCE</scope>
    <source>
        <strain evidence="1">Expedition CK06-06</strain>
    </source>
</reference>